<evidence type="ECO:0000256" key="1">
    <source>
        <dbReference type="ARBA" id="ARBA00006322"/>
    </source>
</evidence>
<sequence>MCCTSRLQGILQRTMKRGLASFSYVQGQSPSLKVREYFYFIDHQGQLFLDDVKIKNFTTCFKEKKFLQFFFTRLRRNELDPPRYPEFPFISPCGRELNFVRCEDRPIIYTELITQENGRQFLSYNFGKELLTVPFDPSQLSMDQNGRVYYPSPKEELGRALVKSSLADELSPFFEFEDGDETRPPRWINWNGQRITLTSGPPLSSEV</sequence>
<accession>A0A1D1VPT8</accession>
<dbReference type="PANTHER" id="PTHR31449">
    <property type="entry name" value="UPF0598 PROTEIN C8ORF82"/>
    <property type="match status" value="1"/>
</dbReference>
<organism evidence="2 3">
    <name type="scientific">Ramazzottius varieornatus</name>
    <name type="common">Water bear</name>
    <name type="synonym">Tardigrade</name>
    <dbReference type="NCBI Taxonomy" id="947166"/>
    <lineage>
        <taxon>Eukaryota</taxon>
        <taxon>Metazoa</taxon>
        <taxon>Ecdysozoa</taxon>
        <taxon>Tardigrada</taxon>
        <taxon>Eutardigrada</taxon>
        <taxon>Parachela</taxon>
        <taxon>Hypsibioidea</taxon>
        <taxon>Ramazzottiidae</taxon>
        <taxon>Ramazzottius</taxon>
    </lineage>
</organism>
<dbReference type="Pfam" id="PF14956">
    <property type="entry name" value="DUF4505"/>
    <property type="match status" value="1"/>
</dbReference>
<dbReference type="AlphaFoldDB" id="A0A1D1VPT8"/>
<comment type="caution">
    <text evidence="2">The sequence shown here is derived from an EMBL/GenBank/DDBJ whole genome shotgun (WGS) entry which is preliminary data.</text>
</comment>
<dbReference type="EMBL" id="BDGG01000007">
    <property type="protein sequence ID" value="GAV01738.1"/>
    <property type="molecule type" value="Genomic_DNA"/>
</dbReference>
<evidence type="ECO:0000313" key="3">
    <source>
        <dbReference type="Proteomes" id="UP000186922"/>
    </source>
</evidence>
<comment type="similarity">
    <text evidence="1">Belongs to the UPF0598 family.</text>
</comment>
<gene>
    <name evidence="2" type="primary">RvY_12398-1</name>
    <name evidence="2" type="synonym">RvY_12398.1</name>
    <name evidence="2" type="ORF">RvY_12398</name>
</gene>
<proteinExistence type="inferred from homology"/>
<keyword evidence="3" id="KW-1185">Reference proteome</keyword>
<name>A0A1D1VPT8_RAMVA</name>
<reference evidence="2 3" key="1">
    <citation type="journal article" date="2016" name="Nat. Commun.">
        <title>Extremotolerant tardigrade genome and improved radiotolerance of human cultured cells by tardigrade-unique protein.</title>
        <authorList>
            <person name="Hashimoto T."/>
            <person name="Horikawa D.D."/>
            <person name="Saito Y."/>
            <person name="Kuwahara H."/>
            <person name="Kozuka-Hata H."/>
            <person name="Shin-I T."/>
            <person name="Minakuchi Y."/>
            <person name="Ohishi K."/>
            <person name="Motoyama A."/>
            <person name="Aizu T."/>
            <person name="Enomoto A."/>
            <person name="Kondo K."/>
            <person name="Tanaka S."/>
            <person name="Hara Y."/>
            <person name="Koshikawa S."/>
            <person name="Sagara H."/>
            <person name="Miura T."/>
            <person name="Yokobori S."/>
            <person name="Miyagawa K."/>
            <person name="Suzuki Y."/>
            <person name="Kubo T."/>
            <person name="Oyama M."/>
            <person name="Kohara Y."/>
            <person name="Fujiyama A."/>
            <person name="Arakawa K."/>
            <person name="Katayama T."/>
            <person name="Toyoda A."/>
            <person name="Kunieda T."/>
        </authorList>
    </citation>
    <scope>NUCLEOTIDE SEQUENCE [LARGE SCALE GENOMIC DNA]</scope>
    <source>
        <strain evidence="2 3">YOKOZUNA-1</strain>
    </source>
</reference>
<evidence type="ECO:0000313" key="2">
    <source>
        <dbReference type="EMBL" id="GAV01738.1"/>
    </source>
</evidence>
<dbReference type="PANTHER" id="PTHR31449:SF3">
    <property type="entry name" value="UPF0598 PROTEIN C8ORF82"/>
    <property type="match status" value="1"/>
</dbReference>
<dbReference type="OrthoDB" id="10260024at2759"/>
<dbReference type="Proteomes" id="UP000186922">
    <property type="component" value="Unassembled WGS sequence"/>
</dbReference>
<protein>
    <submittedName>
        <fullName evidence="2">Uncharacterized protein</fullName>
    </submittedName>
</protein>
<dbReference type="InterPro" id="IPR028108">
    <property type="entry name" value="DUF4505"/>
</dbReference>